<organism evidence="1 2">
    <name type="scientific">Acidithiobacillus thiooxidans ATCC 19377</name>
    <dbReference type="NCBI Taxonomy" id="637390"/>
    <lineage>
        <taxon>Bacteria</taxon>
        <taxon>Pseudomonadati</taxon>
        <taxon>Pseudomonadota</taxon>
        <taxon>Acidithiobacillia</taxon>
        <taxon>Acidithiobacillales</taxon>
        <taxon>Acidithiobacillaceae</taxon>
        <taxon>Acidithiobacillus</taxon>
    </lineage>
</organism>
<dbReference type="EMBL" id="SZUV01000001">
    <property type="protein sequence ID" value="TQN51841.1"/>
    <property type="molecule type" value="Genomic_DNA"/>
</dbReference>
<protein>
    <recommendedName>
        <fullName evidence="3">ABC transporter substrate-binding protein</fullName>
    </recommendedName>
</protein>
<evidence type="ECO:0000313" key="1">
    <source>
        <dbReference type="EMBL" id="TQN51841.1"/>
    </source>
</evidence>
<evidence type="ECO:0000313" key="2">
    <source>
        <dbReference type="Proteomes" id="UP000315403"/>
    </source>
</evidence>
<dbReference type="CDD" id="cd13519">
    <property type="entry name" value="PBP2_PEB3_AcfC"/>
    <property type="match status" value="1"/>
</dbReference>
<reference evidence="1 2" key="1">
    <citation type="submission" date="2019-03" db="EMBL/GenBank/DDBJ databases">
        <title>New insights into Acidothiobacillus thiooxidans sulfur metabolism through coupled gene expression, solution geochemistry, microscopy and spectroscopy analyses.</title>
        <authorList>
            <person name="Camacho D."/>
            <person name="Frazao R."/>
            <person name="Fouillen A."/>
            <person name="Nanci A."/>
            <person name="Lang B.F."/>
            <person name="Apte S.C."/>
            <person name="Baron C."/>
            <person name="Warren L.A."/>
        </authorList>
    </citation>
    <scope>NUCLEOTIDE SEQUENCE [LARGE SCALE GENOMIC DNA]</scope>
    <source>
        <strain evidence="1 2">ATCC 19377</strain>
    </source>
</reference>
<proteinExistence type="predicted"/>
<sequence length="264" mass="29517">MNCGHHGFRGLFLKCFYIIGCVGLLFTSSSAWAKQLELHVYGPGGPLPAMKMAAQAFSKSHQIKILVEAGPIEKWRDQAMANGDLIYSGSENMMTSYLQGLPDLVDVKTIIPAYLRPAAILVHPGNPLHIKNFRDLLKPGVRVMVVQGAGQTGLWEDIAGKNGNLNTIRRLRANIVYFAPNSAEALQRWTRTNPPDAWIIYNIWQIAHPQVADLVPLGPRHILYRDMDISLTKQGKNNHEAQAFYHFLLSRKGAAIFKKYGWSD</sequence>
<evidence type="ECO:0008006" key="3">
    <source>
        <dbReference type="Google" id="ProtNLM"/>
    </source>
</evidence>
<dbReference type="Pfam" id="PF13531">
    <property type="entry name" value="SBP_bac_11"/>
    <property type="match status" value="1"/>
</dbReference>
<comment type="caution">
    <text evidence="1">The sequence shown here is derived from an EMBL/GenBank/DDBJ whole genome shotgun (WGS) entry which is preliminary data.</text>
</comment>
<dbReference type="AlphaFoldDB" id="A0A543Q691"/>
<accession>A0A543Q691</accession>
<dbReference type="Proteomes" id="UP000315403">
    <property type="component" value="Unassembled WGS sequence"/>
</dbReference>
<dbReference type="SUPFAM" id="SSF53850">
    <property type="entry name" value="Periplasmic binding protein-like II"/>
    <property type="match status" value="1"/>
</dbReference>
<gene>
    <name evidence="1" type="ORF">DLNHIDIE_01721</name>
</gene>
<name>A0A543Q691_ACITH</name>
<dbReference type="RefSeq" id="WP_142087995.1">
    <property type="nucleotide sequence ID" value="NZ_SZUV01000001.1"/>
</dbReference>
<dbReference type="Gene3D" id="3.40.190.10">
    <property type="entry name" value="Periplasmic binding protein-like II"/>
    <property type="match status" value="2"/>
</dbReference>